<dbReference type="SUPFAM" id="SSF47175">
    <property type="entry name" value="Cytochromes"/>
    <property type="match status" value="1"/>
</dbReference>
<dbReference type="Gene3D" id="1.20.120.10">
    <property type="entry name" value="Cytochrome c/b562"/>
    <property type="match status" value="1"/>
</dbReference>
<evidence type="ECO:0000313" key="1">
    <source>
        <dbReference type="EMBL" id="SDX84845.1"/>
    </source>
</evidence>
<keyword evidence="2" id="KW-1185">Reference proteome</keyword>
<dbReference type="AlphaFoldDB" id="A0A1H3F1V0"/>
<reference evidence="1 2" key="1">
    <citation type="submission" date="2016-10" db="EMBL/GenBank/DDBJ databases">
        <authorList>
            <person name="de Groot N.N."/>
        </authorList>
    </citation>
    <scope>NUCLEOTIDE SEQUENCE [LARGE SCALE GENOMIC DNA]</scope>
    <source>
        <strain evidence="1 2">DSM 17890</strain>
    </source>
</reference>
<dbReference type="GO" id="GO:0022900">
    <property type="term" value="P:electron transport chain"/>
    <property type="evidence" value="ECO:0007669"/>
    <property type="project" value="InterPro"/>
</dbReference>
<name>A0A1H3F1V0_9RHOB</name>
<proteinExistence type="predicted"/>
<dbReference type="GO" id="GO:0005506">
    <property type="term" value="F:iron ion binding"/>
    <property type="evidence" value="ECO:0007669"/>
    <property type="project" value="InterPro"/>
</dbReference>
<dbReference type="EMBL" id="FNMZ01000011">
    <property type="protein sequence ID" value="SDX84845.1"/>
    <property type="molecule type" value="Genomic_DNA"/>
</dbReference>
<dbReference type="GO" id="GO:0009055">
    <property type="term" value="F:electron transfer activity"/>
    <property type="evidence" value="ECO:0007669"/>
    <property type="project" value="InterPro"/>
</dbReference>
<accession>A0A1H3F1V0</accession>
<dbReference type="PROSITE" id="PS51009">
    <property type="entry name" value="CYTCII"/>
    <property type="match status" value="1"/>
</dbReference>
<dbReference type="OrthoDB" id="7596534at2"/>
<protein>
    <submittedName>
        <fullName evidence="1">Cytochrome c556</fullName>
    </submittedName>
</protein>
<sequence>MLGFRNAPKDVADLYREIPKLMPRKLSLTAAAFGAACVAAIGVASATEVEPKLDDKVSLRKEMMHLTGASMGVMARIAKGEAEFDAGAVQGALRTMHAVSLGFADQFPEGSETAESEAGPKIWSDAAGFEAAVAKFIADTGAAVKLAPADAEGMKQAMGMVGANCKACHTDYRVKKD</sequence>
<dbReference type="Proteomes" id="UP000199118">
    <property type="component" value="Unassembled WGS sequence"/>
</dbReference>
<dbReference type="Pfam" id="PF01322">
    <property type="entry name" value="Cytochrom_C_2"/>
    <property type="match status" value="1"/>
</dbReference>
<dbReference type="STRING" id="356660.SAMN05444336_11184"/>
<gene>
    <name evidence="1" type="ORF">SAMN05444336_11184</name>
</gene>
<evidence type="ECO:0000313" key="2">
    <source>
        <dbReference type="Proteomes" id="UP000199118"/>
    </source>
</evidence>
<organism evidence="1 2">
    <name type="scientific">Albimonas donghaensis</name>
    <dbReference type="NCBI Taxonomy" id="356660"/>
    <lineage>
        <taxon>Bacteria</taxon>
        <taxon>Pseudomonadati</taxon>
        <taxon>Pseudomonadota</taxon>
        <taxon>Alphaproteobacteria</taxon>
        <taxon>Rhodobacterales</taxon>
        <taxon>Paracoccaceae</taxon>
        <taxon>Albimonas</taxon>
    </lineage>
</organism>
<dbReference type="GO" id="GO:0020037">
    <property type="term" value="F:heme binding"/>
    <property type="evidence" value="ECO:0007669"/>
    <property type="project" value="InterPro"/>
</dbReference>
<dbReference type="InterPro" id="IPR002321">
    <property type="entry name" value="Cyt_c_II"/>
</dbReference>
<dbReference type="InterPro" id="IPR010980">
    <property type="entry name" value="Cyt_c/b562"/>
</dbReference>